<evidence type="ECO:0000256" key="3">
    <source>
        <dbReference type="PROSITE-ProRule" id="PRU10141"/>
    </source>
</evidence>
<dbReference type="Pfam" id="PF00069">
    <property type="entry name" value="Pkinase"/>
    <property type="match status" value="1"/>
</dbReference>
<dbReference type="GO" id="GO:0004674">
    <property type="term" value="F:protein serine/threonine kinase activity"/>
    <property type="evidence" value="ECO:0007669"/>
    <property type="project" value="InterPro"/>
</dbReference>
<gene>
    <name evidence="5" type="ORF">S40285_02663</name>
</gene>
<dbReference type="EMBL" id="KL659751">
    <property type="protein sequence ID" value="KFA68661.1"/>
    <property type="molecule type" value="Genomic_DNA"/>
</dbReference>
<evidence type="ECO:0000256" key="2">
    <source>
        <dbReference type="ARBA" id="ARBA00030237"/>
    </source>
</evidence>
<comment type="subcellular location">
    <subcellularLocation>
        <location evidence="1">Preautophagosomal structure membrane</location>
        <topology evidence="1">Peripheral membrane protein</topology>
    </subcellularLocation>
</comment>
<dbReference type="OMA" id="MSITAWT"/>
<sequence length="332" mass="37126">MSFSENHASSWTHLDQLNASCVDDSNGRYERGALLGTGSWSQVYKVRRRSDGKVFAGKASKFQRELRKEVAILKSLNHVGCLVALNLEIKQLKECLQNHIIRYVDWYEEKGNASATLLVMEHCTGGNLQTEIDHSMKGLSGKVILRITVQIAGALEYLHDRGQFHTDVKPRNILIRNNDPVEVVLADCADIQDLASIRRGPNQTTMTHRSPEIVQMDRHRGTGDDVWALGVTLLTMMQQQPSLPWTAKAVEEYPKKCFDHAQRLRSINTGHGMVELAWRMLAWDVPRRATATECRERAEGLLGMAEGECTGGNGTEGLGVKTPKDFTAAAFW</sequence>
<evidence type="ECO:0000313" key="6">
    <source>
        <dbReference type="Proteomes" id="UP000028524"/>
    </source>
</evidence>
<dbReference type="HOGENOM" id="CLU_073118_0_0_1"/>
<dbReference type="PANTHER" id="PTHR24348">
    <property type="entry name" value="SERINE/THREONINE-PROTEIN KINASE UNC-51-RELATED"/>
    <property type="match status" value="1"/>
</dbReference>
<dbReference type="GO" id="GO:0034045">
    <property type="term" value="C:phagophore assembly site membrane"/>
    <property type="evidence" value="ECO:0007669"/>
    <property type="project" value="UniProtKB-SubCell"/>
</dbReference>
<keyword evidence="3" id="KW-0067">ATP-binding</keyword>
<evidence type="ECO:0000313" key="5">
    <source>
        <dbReference type="EMBL" id="KFA68661.1"/>
    </source>
</evidence>
<dbReference type="Gene3D" id="1.10.510.10">
    <property type="entry name" value="Transferase(Phosphotransferase) domain 1"/>
    <property type="match status" value="1"/>
</dbReference>
<feature type="binding site" evidence="3">
    <location>
        <position position="58"/>
    </location>
    <ligand>
        <name>ATP</name>
        <dbReference type="ChEBI" id="CHEBI:30616"/>
    </ligand>
</feature>
<dbReference type="InterPro" id="IPR000719">
    <property type="entry name" value="Prot_kinase_dom"/>
</dbReference>
<dbReference type="Gene3D" id="3.30.200.20">
    <property type="entry name" value="Phosphorylase Kinase, domain 1"/>
    <property type="match status" value="1"/>
</dbReference>
<dbReference type="OrthoDB" id="10252171at2759"/>
<dbReference type="PROSITE" id="PS50011">
    <property type="entry name" value="PROTEIN_KINASE_DOM"/>
    <property type="match status" value="1"/>
</dbReference>
<dbReference type="GO" id="GO:0005524">
    <property type="term" value="F:ATP binding"/>
    <property type="evidence" value="ECO:0007669"/>
    <property type="project" value="UniProtKB-UniRule"/>
</dbReference>
<dbReference type="Proteomes" id="UP000028524">
    <property type="component" value="Unassembled WGS sequence"/>
</dbReference>
<dbReference type="InterPro" id="IPR011009">
    <property type="entry name" value="Kinase-like_dom_sf"/>
</dbReference>
<protein>
    <recommendedName>
        <fullName evidence="2">Autophagy-related protein 1</fullName>
    </recommendedName>
</protein>
<feature type="domain" description="Protein kinase" evidence="4">
    <location>
        <begin position="29"/>
        <end position="302"/>
    </location>
</feature>
<evidence type="ECO:0000256" key="1">
    <source>
        <dbReference type="ARBA" id="ARBA00004623"/>
    </source>
</evidence>
<dbReference type="SUPFAM" id="SSF56112">
    <property type="entry name" value="Protein kinase-like (PK-like)"/>
    <property type="match status" value="1"/>
</dbReference>
<keyword evidence="3" id="KW-0547">Nucleotide-binding</keyword>
<dbReference type="InParanoid" id="A0A084QXH6"/>
<dbReference type="InterPro" id="IPR045269">
    <property type="entry name" value="Atg1-like"/>
</dbReference>
<dbReference type="STRING" id="1283841.A0A084QXH6"/>
<proteinExistence type="predicted"/>
<keyword evidence="6" id="KW-1185">Reference proteome</keyword>
<dbReference type="GO" id="GO:0010506">
    <property type="term" value="P:regulation of autophagy"/>
    <property type="evidence" value="ECO:0007669"/>
    <property type="project" value="InterPro"/>
</dbReference>
<accession>A0A084QXH6</accession>
<name>A0A084QXH6_STAC4</name>
<dbReference type="PROSITE" id="PS00107">
    <property type="entry name" value="PROTEIN_KINASE_ATP"/>
    <property type="match status" value="1"/>
</dbReference>
<evidence type="ECO:0000259" key="4">
    <source>
        <dbReference type="PROSITE" id="PS50011"/>
    </source>
</evidence>
<reference evidence="5 6" key="1">
    <citation type="journal article" date="2014" name="BMC Genomics">
        <title>Comparative genome sequencing reveals chemotype-specific gene clusters in the toxigenic black mold Stachybotrys.</title>
        <authorList>
            <person name="Semeiks J."/>
            <person name="Borek D."/>
            <person name="Otwinowski Z."/>
            <person name="Grishin N.V."/>
        </authorList>
    </citation>
    <scope>NUCLEOTIDE SEQUENCE [LARGE SCALE GENOMIC DNA]</scope>
    <source>
        <strain evidence="5 6">IBT 40285</strain>
    </source>
</reference>
<dbReference type="InterPro" id="IPR017441">
    <property type="entry name" value="Protein_kinase_ATP_BS"/>
</dbReference>
<dbReference type="CDD" id="cd00180">
    <property type="entry name" value="PKc"/>
    <property type="match status" value="1"/>
</dbReference>
<dbReference type="SMART" id="SM00220">
    <property type="entry name" value="S_TKc"/>
    <property type="match status" value="1"/>
</dbReference>
<dbReference type="AlphaFoldDB" id="A0A084QXH6"/>
<organism evidence="5 6">
    <name type="scientific">Stachybotrys chlorohalonatus (strain IBT 40285)</name>
    <dbReference type="NCBI Taxonomy" id="1283841"/>
    <lineage>
        <taxon>Eukaryota</taxon>
        <taxon>Fungi</taxon>
        <taxon>Dikarya</taxon>
        <taxon>Ascomycota</taxon>
        <taxon>Pezizomycotina</taxon>
        <taxon>Sordariomycetes</taxon>
        <taxon>Hypocreomycetidae</taxon>
        <taxon>Hypocreales</taxon>
        <taxon>Stachybotryaceae</taxon>
        <taxon>Stachybotrys</taxon>
    </lineage>
</organism>
<dbReference type="PANTHER" id="PTHR24348:SF68">
    <property type="entry name" value="SERINE_THREONINE-PROTEIN KINASE ATG1C"/>
    <property type="match status" value="1"/>
</dbReference>